<dbReference type="Gene3D" id="3.40.50.11860">
    <property type="entry name" value="Diphthamide synthesis DPH1/DPH2 domain 3"/>
    <property type="match status" value="1"/>
</dbReference>
<dbReference type="GO" id="GO:0046872">
    <property type="term" value="F:metal ion binding"/>
    <property type="evidence" value="ECO:0007669"/>
    <property type="project" value="UniProtKB-KW"/>
</dbReference>
<dbReference type="FunFam" id="3.40.50.11860:FF:000002">
    <property type="entry name" value="2-(3-amino-3-carboxypropyl)histidine synthase subunit 1"/>
    <property type="match status" value="1"/>
</dbReference>
<dbReference type="Gene3D" id="3.40.50.11840">
    <property type="entry name" value="Diphthamide synthesis DPH1/DPH2 domain 1"/>
    <property type="match status" value="1"/>
</dbReference>
<dbReference type="FunFam" id="3.40.50.11840:FF:000001">
    <property type="entry name" value="2-(3-amino-3-carboxypropyl)histidine synthase subunit 1"/>
    <property type="match status" value="1"/>
</dbReference>
<dbReference type="PANTHER" id="PTHR10762:SF1">
    <property type="entry name" value="2-(3-AMINO-3-CARBOXYPROPYL)HISTIDINE SYNTHASE SUBUNIT 1"/>
    <property type="match status" value="1"/>
</dbReference>
<dbReference type="Gene3D" id="3.40.50.11850">
    <property type="entry name" value="Diphthamide synthesis DPH1/DPH2 domain 2"/>
    <property type="match status" value="1"/>
</dbReference>
<dbReference type="UniPathway" id="UPA00559"/>
<organism evidence="12 13">
    <name type="scientific">Bugula neritina</name>
    <name type="common">Brown bryozoan</name>
    <name type="synonym">Sertularia neritina</name>
    <dbReference type="NCBI Taxonomy" id="10212"/>
    <lineage>
        <taxon>Eukaryota</taxon>
        <taxon>Metazoa</taxon>
        <taxon>Spiralia</taxon>
        <taxon>Lophotrochozoa</taxon>
        <taxon>Bryozoa</taxon>
        <taxon>Gymnolaemata</taxon>
        <taxon>Cheilostomatida</taxon>
        <taxon>Flustrina</taxon>
        <taxon>Buguloidea</taxon>
        <taxon>Bugulidae</taxon>
        <taxon>Bugula</taxon>
    </lineage>
</organism>
<evidence type="ECO:0000256" key="10">
    <source>
        <dbReference type="ARBA" id="ARBA00048403"/>
    </source>
</evidence>
<dbReference type="EMBL" id="VXIV02000164">
    <property type="protein sequence ID" value="KAF6040259.1"/>
    <property type="molecule type" value="Genomic_DNA"/>
</dbReference>
<keyword evidence="13" id="KW-1185">Reference proteome</keyword>
<keyword evidence="5 11" id="KW-0808">Transferase</keyword>
<keyword evidence="11" id="KW-0004">4Fe-4S</keyword>
<evidence type="ECO:0000256" key="4">
    <source>
        <dbReference type="ARBA" id="ARBA00021915"/>
    </source>
</evidence>
<dbReference type="PIRSF" id="PIRSF004967">
    <property type="entry name" value="DPH1"/>
    <property type="match status" value="1"/>
</dbReference>
<comment type="pathway">
    <text evidence="1 11">Protein modification; peptidyl-diphthamide biosynthesis.</text>
</comment>
<sequence length="398" mass="44822">MSLRLRHTAHQIPPDILNNAELNADVSKLPSNYNFEIHKSIWRIKKTESKRVALQFPEGLLLYACAIADILESHTDAEVLIMGDVTYGACCIDDLSAKAMACDLMIHYGHSCLVPIDKTEGINMLYVFVDIKIDTAHFIDTLLYNFTKDTSLILVSTIQFVSALQAAARALRENGYQVTIPQAKPLSPGEILGCTSPVVGSPSDAIVYLGDGRFHLESIMIHNPSNAAFRYNPYGKEFTQEYYESEKMHKNRLSAIAKASKAKVFGLILGTLGRQGSTTVFDRLKESLTEHGCKYIMVLLSEIFPDKLAEFHEVDAWVQVACPRLSIDWGTAFNKPLLTPYEVSVALKKVEWRERYPMDFYAYDSAGNWTVNNVDNRPVWKPKNRVPRKHVTIEVEKS</sequence>
<dbReference type="AlphaFoldDB" id="A0A7J7KPZ3"/>
<gene>
    <name evidence="12" type="ORF">EB796_001473</name>
</gene>
<dbReference type="SFLD" id="SFLDS00032">
    <property type="entry name" value="Radical_SAM_3-amino-3-carboxyp"/>
    <property type="match status" value="1"/>
</dbReference>
<dbReference type="InterPro" id="IPR042265">
    <property type="entry name" value="DPH1/DPH2_3"/>
</dbReference>
<evidence type="ECO:0000313" key="12">
    <source>
        <dbReference type="EMBL" id="KAF6040259.1"/>
    </source>
</evidence>
<evidence type="ECO:0000256" key="6">
    <source>
        <dbReference type="ARBA" id="ARBA00022691"/>
    </source>
</evidence>
<dbReference type="NCBIfam" id="TIGR03682">
    <property type="entry name" value="arCOG04112"/>
    <property type="match status" value="1"/>
</dbReference>
<keyword evidence="8" id="KW-0408">Iron</keyword>
<dbReference type="EC" id="2.5.1.108" evidence="3 11"/>
<comment type="similarity">
    <text evidence="2 11">Belongs to the DPH1/DPH2 family. DPH1 subfamily.</text>
</comment>
<evidence type="ECO:0000256" key="3">
    <source>
        <dbReference type="ARBA" id="ARBA00012221"/>
    </source>
</evidence>
<dbReference type="GO" id="GO:0017183">
    <property type="term" value="P:protein histidyl modification to diphthamide"/>
    <property type="evidence" value="ECO:0007669"/>
    <property type="project" value="UniProtKB-UniRule"/>
</dbReference>
<dbReference type="InterPro" id="IPR042264">
    <property type="entry name" value="DPH1/DPH2_2"/>
</dbReference>
<name>A0A7J7KPZ3_BUGNE</name>
<comment type="caution">
    <text evidence="12">The sequence shown here is derived from an EMBL/GenBank/DDBJ whole genome shotgun (WGS) entry which is preliminary data.</text>
</comment>
<dbReference type="SFLD" id="SFLDG01121">
    <property type="entry name" value="Diphthamide_biosynthesis"/>
    <property type="match status" value="1"/>
</dbReference>
<evidence type="ECO:0000256" key="7">
    <source>
        <dbReference type="ARBA" id="ARBA00022723"/>
    </source>
</evidence>
<dbReference type="InterPro" id="IPR042263">
    <property type="entry name" value="DPH1/DPH2_1"/>
</dbReference>
<dbReference type="NCBIfam" id="TIGR00322">
    <property type="entry name" value="diphth2_R"/>
    <property type="match status" value="1"/>
</dbReference>
<dbReference type="InterPro" id="IPR016435">
    <property type="entry name" value="DPH1/DPH2"/>
</dbReference>
<proteinExistence type="inferred from homology"/>
<evidence type="ECO:0000256" key="8">
    <source>
        <dbReference type="ARBA" id="ARBA00023004"/>
    </source>
</evidence>
<dbReference type="GO" id="GO:0090560">
    <property type="term" value="F:2-(3-amino-3-carboxypropyl)histidine synthase activity"/>
    <property type="evidence" value="ECO:0007669"/>
    <property type="project" value="UniProtKB-UniRule"/>
</dbReference>
<dbReference type="Pfam" id="PF01866">
    <property type="entry name" value="Diphthamide_syn"/>
    <property type="match status" value="1"/>
</dbReference>
<evidence type="ECO:0000256" key="9">
    <source>
        <dbReference type="ARBA" id="ARBA00023014"/>
    </source>
</evidence>
<keyword evidence="9" id="KW-0411">Iron-sulfur</keyword>
<dbReference type="FunFam" id="3.40.50.11850:FF:000001">
    <property type="entry name" value="2-(3-amino-3-carboxypropyl)histidine synthase subunit 1"/>
    <property type="match status" value="1"/>
</dbReference>
<keyword evidence="7" id="KW-0479">Metal-binding</keyword>
<protein>
    <recommendedName>
        <fullName evidence="4 11">2-(3-amino-3-carboxypropyl)histidine synthase subunit 1</fullName>
        <ecNumber evidence="3 11">2.5.1.108</ecNumber>
    </recommendedName>
</protein>
<evidence type="ECO:0000313" key="13">
    <source>
        <dbReference type="Proteomes" id="UP000593567"/>
    </source>
</evidence>
<comment type="catalytic activity">
    <reaction evidence="10 11">
        <text>L-histidyl-[translation elongation factor 2] + S-adenosyl-L-methionine = 2-[(3S)-amino-3-carboxypropyl]-L-histidyl-[translation elongation factor 2] + S-methyl-5'-thioadenosine + H(+)</text>
        <dbReference type="Rhea" id="RHEA:36783"/>
        <dbReference type="Rhea" id="RHEA-COMP:9748"/>
        <dbReference type="Rhea" id="RHEA-COMP:9749"/>
        <dbReference type="ChEBI" id="CHEBI:15378"/>
        <dbReference type="ChEBI" id="CHEBI:17509"/>
        <dbReference type="ChEBI" id="CHEBI:29979"/>
        <dbReference type="ChEBI" id="CHEBI:59789"/>
        <dbReference type="ChEBI" id="CHEBI:73995"/>
        <dbReference type="EC" id="2.5.1.108"/>
    </reaction>
</comment>
<dbReference type="PANTHER" id="PTHR10762">
    <property type="entry name" value="DIPHTHAMIDE BIOSYNTHESIS PROTEIN"/>
    <property type="match status" value="1"/>
</dbReference>
<dbReference type="OrthoDB" id="1649088at2759"/>
<comment type="cofactor">
    <cofactor evidence="11">
        <name>[4Fe-4S] cluster</name>
        <dbReference type="ChEBI" id="CHEBI:49883"/>
    </cofactor>
    <text evidence="11">Binds 1 [4Fe-4S] cluster per subunit. The cluster is coordinated with 3 cysteines and an exchangeable S-adenosyl-L-methionine.</text>
</comment>
<dbReference type="Proteomes" id="UP000593567">
    <property type="component" value="Unassembled WGS sequence"/>
</dbReference>
<accession>A0A7J7KPZ3</accession>
<comment type="function">
    <text evidence="11">Catalyzes the first step of diphthamide biosynthesis, a post-translational modification of histidine which occurs in elongation factor 2.</text>
</comment>
<dbReference type="InterPro" id="IPR022428">
    <property type="entry name" value="Dph2_arc"/>
</dbReference>
<evidence type="ECO:0000256" key="11">
    <source>
        <dbReference type="PIRNR" id="PIRNR004967"/>
    </source>
</evidence>
<evidence type="ECO:0000256" key="1">
    <source>
        <dbReference type="ARBA" id="ARBA00005156"/>
    </source>
</evidence>
<dbReference type="InterPro" id="IPR035435">
    <property type="entry name" value="DPH1/DPH2_euk_archaea"/>
</dbReference>
<keyword evidence="6 11" id="KW-0949">S-adenosyl-L-methionine</keyword>
<evidence type="ECO:0000256" key="2">
    <source>
        <dbReference type="ARBA" id="ARBA00010173"/>
    </source>
</evidence>
<evidence type="ECO:0000256" key="5">
    <source>
        <dbReference type="ARBA" id="ARBA00022679"/>
    </source>
</evidence>
<reference evidence="12" key="1">
    <citation type="submission" date="2020-06" db="EMBL/GenBank/DDBJ databases">
        <title>Draft genome of Bugula neritina, a colonial animal packing powerful symbionts and potential medicines.</title>
        <authorList>
            <person name="Rayko M."/>
        </authorList>
    </citation>
    <scope>NUCLEOTIDE SEQUENCE [LARGE SCALE GENOMIC DNA]</scope>
    <source>
        <strain evidence="12">Kwan_BN1</strain>
    </source>
</reference>
<dbReference type="GO" id="GO:0051539">
    <property type="term" value="F:4 iron, 4 sulfur cluster binding"/>
    <property type="evidence" value="ECO:0007669"/>
    <property type="project" value="UniProtKB-UniRule"/>
</dbReference>